<evidence type="ECO:0000259" key="10">
    <source>
        <dbReference type="Pfam" id="PF14748"/>
    </source>
</evidence>
<gene>
    <name evidence="6 11" type="primary">proC</name>
    <name evidence="11" type="ORF">H8S37_14295</name>
</gene>
<proteinExistence type="inferred from homology"/>
<dbReference type="PANTHER" id="PTHR11645">
    <property type="entry name" value="PYRROLINE-5-CARBOXYLATE REDUCTASE"/>
    <property type="match status" value="1"/>
</dbReference>
<dbReference type="PIRSF" id="PIRSF000193">
    <property type="entry name" value="Pyrrol-5-carb_rd"/>
    <property type="match status" value="1"/>
</dbReference>
<sequence length="267" mass="29899">MKQKIAFIGGGNMAEGIIRGMLKEASFLPEEIYVYDIISSRVEFLKQEYKIQGCVSIGEATKEADILVFAVRPQDAENVSVQVKSFLEEKSIFVSICAGVRIKSFEQWIGSDKKIIRVMPNTLTETQRGYTSLCMNGNVDREMAEPVFRMMEAIGRVMEITEDMFDNFTAYSCTGPAYLLYLMNALIDAGVRTGFSRKDARAITIENMIGTAMKVEQIKKHPFEILDTMTSPGGVGIEGIYTMNEEGIYGKIMHSVEEATRRSKELA</sequence>
<evidence type="ECO:0000256" key="1">
    <source>
        <dbReference type="ARBA" id="ARBA00005525"/>
    </source>
</evidence>
<dbReference type="PANTHER" id="PTHR11645:SF0">
    <property type="entry name" value="PYRROLINE-5-CARBOXYLATE REDUCTASE 3"/>
    <property type="match status" value="1"/>
</dbReference>
<feature type="binding site" evidence="8">
    <location>
        <begin position="70"/>
        <end position="73"/>
    </location>
    <ligand>
        <name>NADP(+)</name>
        <dbReference type="ChEBI" id="CHEBI:58349"/>
    </ligand>
</feature>
<reference evidence="11" key="1">
    <citation type="submission" date="2020-08" db="EMBL/GenBank/DDBJ databases">
        <title>Genome public.</title>
        <authorList>
            <person name="Liu C."/>
            <person name="Sun Q."/>
        </authorList>
    </citation>
    <scope>NUCLEOTIDE SEQUENCE</scope>
    <source>
        <strain evidence="11">NSJ-55</strain>
    </source>
</reference>
<feature type="binding site" evidence="8">
    <location>
        <begin position="8"/>
        <end position="13"/>
    </location>
    <ligand>
        <name>NADP(+)</name>
        <dbReference type="ChEBI" id="CHEBI:58349"/>
    </ligand>
</feature>
<keyword evidence="6" id="KW-0028">Amino-acid biosynthesis</keyword>
<keyword evidence="4 6" id="KW-0560">Oxidoreductase</keyword>
<dbReference type="Pfam" id="PF03807">
    <property type="entry name" value="F420_oxidored"/>
    <property type="match status" value="1"/>
</dbReference>
<keyword evidence="12" id="KW-1185">Reference proteome</keyword>
<name>A0A923LJS9_9FIRM</name>
<dbReference type="EMBL" id="JACOPF010000003">
    <property type="protein sequence ID" value="MBC5690085.1"/>
    <property type="molecule type" value="Genomic_DNA"/>
</dbReference>
<evidence type="ECO:0000256" key="5">
    <source>
        <dbReference type="ARBA" id="ARBA00058118"/>
    </source>
</evidence>
<comment type="pathway">
    <text evidence="6">Amino-acid biosynthesis; L-proline biosynthesis; L-proline from L-glutamate 5-semialdehyde: step 1/1.</text>
</comment>
<dbReference type="GO" id="GO:0004735">
    <property type="term" value="F:pyrroline-5-carboxylate reductase activity"/>
    <property type="evidence" value="ECO:0007669"/>
    <property type="project" value="UniProtKB-UniRule"/>
</dbReference>
<keyword evidence="6" id="KW-0963">Cytoplasm</keyword>
<dbReference type="RefSeq" id="WP_186876731.1">
    <property type="nucleotide sequence ID" value="NZ_JACOPF010000003.1"/>
</dbReference>
<dbReference type="SUPFAM" id="SSF51735">
    <property type="entry name" value="NAD(P)-binding Rossmann-fold domains"/>
    <property type="match status" value="1"/>
</dbReference>
<protein>
    <recommendedName>
        <fullName evidence="6 7">Pyrroline-5-carboxylate reductase</fullName>
        <shortName evidence="6">P5C reductase</shortName>
        <shortName evidence="6">P5CR</shortName>
        <ecNumber evidence="6 7">1.5.1.2</ecNumber>
    </recommendedName>
    <alternativeName>
        <fullName evidence="6">PCA reductase</fullName>
    </alternativeName>
</protein>
<comment type="catalytic activity">
    <reaction evidence="6">
        <text>L-proline + NAD(+) = (S)-1-pyrroline-5-carboxylate + NADH + 2 H(+)</text>
        <dbReference type="Rhea" id="RHEA:14105"/>
        <dbReference type="ChEBI" id="CHEBI:15378"/>
        <dbReference type="ChEBI" id="CHEBI:17388"/>
        <dbReference type="ChEBI" id="CHEBI:57540"/>
        <dbReference type="ChEBI" id="CHEBI:57945"/>
        <dbReference type="ChEBI" id="CHEBI:60039"/>
        <dbReference type="EC" id="1.5.1.2"/>
    </reaction>
</comment>
<evidence type="ECO:0000256" key="7">
    <source>
        <dbReference type="NCBIfam" id="TIGR00112"/>
    </source>
</evidence>
<dbReference type="InterPro" id="IPR036291">
    <property type="entry name" value="NAD(P)-bd_dom_sf"/>
</dbReference>
<feature type="domain" description="Pyrroline-5-carboxylate reductase dimerisation" evidence="10">
    <location>
        <begin position="162"/>
        <end position="266"/>
    </location>
</feature>
<dbReference type="AlphaFoldDB" id="A0A923LJS9"/>
<dbReference type="FunFam" id="1.10.3730.10:FF:000001">
    <property type="entry name" value="Pyrroline-5-carboxylate reductase"/>
    <property type="match status" value="1"/>
</dbReference>
<dbReference type="GO" id="GO:0005737">
    <property type="term" value="C:cytoplasm"/>
    <property type="evidence" value="ECO:0007669"/>
    <property type="project" value="UniProtKB-SubCell"/>
</dbReference>
<accession>A0A923LJS9</accession>
<dbReference type="Gene3D" id="1.10.3730.10">
    <property type="entry name" value="ProC C-terminal domain-like"/>
    <property type="match status" value="1"/>
</dbReference>
<evidence type="ECO:0000256" key="8">
    <source>
        <dbReference type="PIRSR" id="PIRSR000193-1"/>
    </source>
</evidence>
<evidence type="ECO:0000259" key="9">
    <source>
        <dbReference type="Pfam" id="PF03807"/>
    </source>
</evidence>
<evidence type="ECO:0000313" key="12">
    <source>
        <dbReference type="Proteomes" id="UP000652477"/>
    </source>
</evidence>
<dbReference type="InterPro" id="IPR000304">
    <property type="entry name" value="Pyrroline-COOH_reductase"/>
</dbReference>
<comment type="caution">
    <text evidence="11">The sequence shown here is derived from an EMBL/GenBank/DDBJ whole genome shotgun (WGS) entry which is preliminary data.</text>
</comment>
<dbReference type="InterPro" id="IPR028939">
    <property type="entry name" value="P5C_Rdtase_cat_N"/>
</dbReference>
<dbReference type="EC" id="1.5.1.2" evidence="6 7"/>
<dbReference type="SUPFAM" id="SSF48179">
    <property type="entry name" value="6-phosphogluconate dehydrogenase C-terminal domain-like"/>
    <property type="match status" value="1"/>
</dbReference>
<dbReference type="InterPro" id="IPR008927">
    <property type="entry name" value="6-PGluconate_DH-like_C_sf"/>
</dbReference>
<dbReference type="NCBIfam" id="TIGR00112">
    <property type="entry name" value="proC"/>
    <property type="match status" value="1"/>
</dbReference>
<evidence type="ECO:0000256" key="4">
    <source>
        <dbReference type="ARBA" id="ARBA00023002"/>
    </source>
</evidence>
<comment type="similarity">
    <text evidence="1 6">Belongs to the pyrroline-5-carboxylate reductase family.</text>
</comment>
<evidence type="ECO:0000256" key="3">
    <source>
        <dbReference type="ARBA" id="ARBA00022857"/>
    </source>
</evidence>
<dbReference type="Gene3D" id="3.40.50.720">
    <property type="entry name" value="NAD(P)-binding Rossmann-like Domain"/>
    <property type="match status" value="1"/>
</dbReference>
<feature type="domain" description="Pyrroline-5-carboxylate reductase catalytic N-terminal" evidence="9">
    <location>
        <begin position="4"/>
        <end position="99"/>
    </location>
</feature>
<evidence type="ECO:0000256" key="6">
    <source>
        <dbReference type="HAMAP-Rule" id="MF_01925"/>
    </source>
</evidence>
<evidence type="ECO:0000313" key="11">
    <source>
        <dbReference type="EMBL" id="MBC5690085.1"/>
    </source>
</evidence>
<comment type="subcellular location">
    <subcellularLocation>
        <location evidence="6">Cytoplasm</location>
    </subcellularLocation>
</comment>
<dbReference type="GO" id="GO:0055129">
    <property type="term" value="P:L-proline biosynthetic process"/>
    <property type="evidence" value="ECO:0007669"/>
    <property type="project" value="UniProtKB-UniRule"/>
</dbReference>
<keyword evidence="2 6" id="KW-0641">Proline biosynthesis</keyword>
<dbReference type="Proteomes" id="UP000652477">
    <property type="component" value="Unassembled WGS sequence"/>
</dbReference>
<keyword evidence="3 6" id="KW-0521">NADP</keyword>
<comment type="catalytic activity">
    <reaction evidence="6">
        <text>L-proline + NADP(+) = (S)-1-pyrroline-5-carboxylate + NADPH + 2 H(+)</text>
        <dbReference type="Rhea" id="RHEA:14109"/>
        <dbReference type="ChEBI" id="CHEBI:15378"/>
        <dbReference type="ChEBI" id="CHEBI:17388"/>
        <dbReference type="ChEBI" id="CHEBI:57783"/>
        <dbReference type="ChEBI" id="CHEBI:58349"/>
        <dbReference type="ChEBI" id="CHEBI:60039"/>
        <dbReference type="EC" id="1.5.1.2"/>
    </reaction>
</comment>
<organism evidence="11 12">
    <name type="scientific">Mediterraneibacter hominis</name>
    <dbReference type="NCBI Taxonomy" id="2763054"/>
    <lineage>
        <taxon>Bacteria</taxon>
        <taxon>Bacillati</taxon>
        <taxon>Bacillota</taxon>
        <taxon>Clostridia</taxon>
        <taxon>Lachnospirales</taxon>
        <taxon>Lachnospiraceae</taxon>
        <taxon>Mediterraneibacter</taxon>
    </lineage>
</organism>
<dbReference type="InterPro" id="IPR029036">
    <property type="entry name" value="P5CR_dimer"/>
</dbReference>
<dbReference type="HAMAP" id="MF_01925">
    <property type="entry name" value="P5C_reductase"/>
    <property type="match status" value="1"/>
</dbReference>
<comment type="function">
    <text evidence="5 6">Catalyzes the reduction of 1-pyrroline-5-carboxylate (PCA) to L-proline.</text>
</comment>
<dbReference type="Pfam" id="PF14748">
    <property type="entry name" value="P5CR_dimer"/>
    <property type="match status" value="1"/>
</dbReference>
<evidence type="ECO:0000256" key="2">
    <source>
        <dbReference type="ARBA" id="ARBA00022650"/>
    </source>
</evidence>